<evidence type="ECO:0000256" key="1">
    <source>
        <dbReference type="ARBA" id="ARBA00005194"/>
    </source>
</evidence>
<comment type="function">
    <text evidence="11">Carrier of the growing fatty acid chain in fatty acid biosynthesis. May be involved in the synthesis of short and medium chain fatty acids. Accessory and non-catalytic subunit of the mitochondrial membrane respiratory chain NADH dehydrogenase (Complex I), which functions in the transfer of electrons from NADH to the respiratory chain.</text>
</comment>
<dbReference type="FunFam" id="1.10.1200.10:FF:000003">
    <property type="entry name" value="Acyl carrier protein"/>
    <property type="match status" value="1"/>
</dbReference>
<comment type="subunit">
    <text evidence="12">Complex I is composed of at least 49 different subunits.</text>
</comment>
<evidence type="ECO:0000313" key="16">
    <source>
        <dbReference type="Proteomes" id="UP001054252"/>
    </source>
</evidence>
<comment type="caution">
    <text evidence="15">The sequence shown here is derived from an EMBL/GenBank/DDBJ whole genome shotgun (WGS) entry which is preliminary data.</text>
</comment>
<protein>
    <recommendedName>
        <fullName evidence="13">Acyl carrier protein</fullName>
    </recommendedName>
</protein>
<keyword evidence="16" id="KW-1185">Reference proteome</keyword>
<keyword evidence="4 13" id="KW-0444">Lipid biosynthesis</keyword>
<dbReference type="SUPFAM" id="SSF47336">
    <property type="entry name" value="ACP-like"/>
    <property type="match status" value="1"/>
</dbReference>
<proteinExistence type="inferred from homology"/>
<comment type="pathway">
    <text evidence="1">Lipid metabolism; fatty acid biosynthesis.</text>
</comment>
<evidence type="ECO:0000256" key="7">
    <source>
        <dbReference type="ARBA" id="ARBA00022832"/>
    </source>
</evidence>
<evidence type="ECO:0000313" key="15">
    <source>
        <dbReference type="EMBL" id="GKV38965.1"/>
    </source>
</evidence>
<keyword evidence="10 13" id="KW-0275">Fatty acid biosynthesis</keyword>
<evidence type="ECO:0000256" key="9">
    <source>
        <dbReference type="ARBA" id="ARBA00023098"/>
    </source>
</evidence>
<evidence type="ECO:0000256" key="5">
    <source>
        <dbReference type="ARBA" id="ARBA00022553"/>
    </source>
</evidence>
<dbReference type="PANTHER" id="PTHR20863:SF75">
    <property type="entry name" value="ACYL CARRIER PROTEIN"/>
    <property type="match status" value="1"/>
</dbReference>
<dbReference type="PANTHER" id="PTHR20863">
    <property type="entry name" value="ACYL CARRIER PROTEIN"/>
    <property type="match status" value="1"/>
</dbReference>
<name>A0AAV5LNF4_9ROSI</name>
<organism evidence="15 16">
    <name type="scientific">Rubroshorea leprosula</name>
    <dbReference type="NCBI Taxonomy" id="152421"/>
    <lineage>
        <taxon>Eukaryota</taxon>
        <taxon>Viridiplantae</taxon>
        <taxon>Streptophyta</taxon>
        <taxon>Embryophyta</taxon>
        <taxon>Tracheophyta</taxon>
        <taxon>Spermatophyta</taxon>
        <taxon>Magnoliopsida</taxon>
        <taxon>eudicotyledons</taxon>
        <taxon>Gunneridae</taxon>
        <taxon>Pentapetalae</taxon>
        <taxon>rosids</taxon>
        <taxon>malvids</taxon>
        <taxon>Malvales</taxon>
        <taxon>Dipterocarpaceae</taxon>
        <taxon>Rubroshorea</taxon>
    </lineage>
</organism>
<evidence type="ECO:0000256" key="3">
    <source>
        <dbReference type="ARBA" id="ARBA00022450"/>
    </source>
</evidence>
<feature type="domain" description="Carrier" evidence="14">
    <location>
        <begin position="51"/>
        <end position="133"/>
    </location>
</feature>
<evidence type="ECO:0000256" key="10">
    <source>
        <dbReference type="ARBA" id="ARBA00023160"/>
    </source>
</evidence>
<keyword evidence="6" id="KW-0813">Transport</keyword>
<keyword evidence="6" id="KW-0679">Respiratory chain</keyword>
<dbReference type="GO" id="GO:0000036">
    <property type="term" value="F:acyl carrier activity"/>
    <property type="evidence" value="ECO:0007669"/>
    <property type="project" value="TreeGrafter"/>
</dbReference>
<dbReference type="InterPro" id="IPR036736">
    <property type="entry name" value="ACP-like_sf"/>
</dbReference>
<evidence type="ECO:0000256" key="2">
    <source>
        <dbReference type="ARBA" id="ARBA00010930"/>
    </source>
</evidence>
<evidence type="ECO:0000256" key="11">
    <source>
        <dbReference type="ARBA" id="ARBA00057783"/>
    </source>
</evidence>
<dbReference type="PROSITE" id="PS50075">
    <property type="entry name" value="CARRIER"/>
    <property type="match status" value="1"/>
</dbReference>
<gene>
    <name evidence="15" type="ORF">SLEP1_g46811</name>
</gene>
<evidence type="ECO:0000259" key="14">
    <source>
        <dbReference type="PROSITE" id="PS50075"/>
    </source>
</evidence>
<accession>A0AAV5LNF4</accession>
<keyword evidence="5" id="KW-0597">Phosphoprotein</keyword>
<dbReference type="AlphaFoldDB" id="A0AAV5LNF4"/>
<dbReference type="GO" id="GO:0000035">
    <property type="term" value="F:acyl binding"/>
    <property type="evidence" value="ECO:0007669"/>
    <property type="project" value="TreeGrafter"/>
</dbReference>
<reference evidence="15 16" key="1">
    <citation type="journal article" date="2021" name="Commun. Biol.">
        <title>The genome of Shorea leprosula (Dipterocarpaceae) highlights the ecological relevance of drought in aseasonal tropical rainforests.</title>
        <authorList>
            <person name="Ng K.K.S."/>
            <person name="Kobayashi M.J."/>
            <person name="Fawcett J.A."/>
            <person name="Hatakeyama M."/>
            <person name="Paape T."/>
            <person name="Ng C.H."/>
            <person name="Ang C.C."/>
            <person name="Tnah L.H."/>
            <person name="Lee C.T."/>
            <person name="Nishiyama T."/>
            <person name="Sese J."/>
            <person name="O'Brien M.J."/>
            <person name="Copetti D."/>
            <person name="Mohd Noor M.I."/>
            <person name="Ong R.C."/>
            <person name="Putra M."/>
            <person name="Sireger I.Z."/>
            <person name="Indrioko S."/>
            <person name="Kosugi Y."/>
            <person name="Izuno A."/>
            <person name="Isagi Y."/>
            <person name="Lee S.L."/>
            <person name="Shimizu K.K."/>
        </authorList>
    </citation>
    <scope>NUCLEOTIDE SEQUENCE [LARGE SCALE GENOMIC DNA]</scope>
    <source>
        <strain evidence="15">214</strain>
    </source>
</reference>
<sequence>MQAIRSGIRALRSSSSGSFLNVVSSSSISASAKVGIIGGARVYSQTAPAYSPNSLEKHEVTTRVLDLLRSIPFIDPSKVSATADFKKDLQLDMLDSVEVIMAAEEEFALDIPDNDAQKIATTAHLIDYVTGHPQAK</sequence>
<keyword evidence="3 13" id="KW-0596">Phosphopantetheine</keyword>
<keyword evidence="7" id="KW-0276">Fatty acid metabolism</keyword>
<keyword evidence="8" id="KW-0249">Electron transport</keyword>
<evidence type="ECO:0000256" key="4">
    <source>
        <dbReference type="ARBA" id="ARBA00022516"/>
    </source>
</evidence>
<dbReference type="HAMAP" id="MF_01217">
    <property type="entry name" value="Acyl_carrier"/>
    <property type="match status" value="1"/>
</dbReference>
<dbReference type="GO" id="GO:0005739">
    <property type="term" value="C:mitochondrion"/>
    <property type="evidence" value="ECO:0007669"/>
    <property type="project" value="UniProtKB-ARBA"/>
</dbReference>
<dbReference type="InterPro" id="IPR003231">
    <property type="entry name" value="ACP"/>
</dbReference>
<evidence type="ECO:0000256" key="12">
    <source>
        <dbReference type="ARBA" id="ARBA00063067"/>
    </source>
</evidence>
<dbReference type="Proteomes" id="UP001054252">
    <property type="component" value="Unassembled WGS sequence"/>
</dbReference>
<evidence type="ECO:0000256" key="8">
    <source>
        <dbReference type="ARBA" id="ARBA00022982"/>
    </source>
</evidence>
<keyword evidence="9" id="KW-0443">Lipid metabolism</keyword>
<evidence type="ECO:0000256" key="13">
    <source>
        <dbReference type="RuleBase" id="RU000722"/>
    </source>
</evidence>
<evidence type="ECO:0000256" key="6">
    <source>
        <dbReference type="ARBA" id="ARBA00022660"/>
    </source>
</evidence>
<comment type="similarity">
    <text evidence="2">Belongs to the acyl carrier protein (ACP) family.</text>
</comment>
<dbReference type="InterPro" id="IPR009081">
    <property type="entry name" value="PP-bd_ACP"/>
</dbReference>
<dbReference type="Gene3D" id="1.10.1200.10">
    <property type="entry name" value="ACP-like"/>
    <property type="match status" value="1"/>
</dbReference>
<dbReference type="Pfam" id="PF00550">
    <property type="entry name" value="PP-binding"/>
    <property type="match status" value="1"/>
</dbReference>
<dbReference type="EMBL" id="BPVZ01000131">
    <property type="protein sequence ID" value="GKV38965.1"/>
    <property type="molecule type" value="Genomic_DNA"/>
</dbReference>